<dbReference type="OMA" id="EPDIAND"/>
<evidence type="ECO:0000313" key="2">
    <source>
        <dbReference type="EMBL" id="EGS21098.1"/>
    </source>
</evidence>
<dbReference type="HOGENOM" id="CLU_012879_0_0_1"/>
<feature type="transmembrane region" description="Helical" evidence="1">
    <location>
        <begin position="50"/>
        <end position="68"/>
    </location>
</feature>
<dbReference type="AlphaFoldDB" id="G0S851"/>
<sequence length="766" mass="86707">MFTIAPRGATAQPPVKIGMTLHCSPTMKPAKAIAEVVKLLNQEWFREAPTWIHVLPVAVSILLILINLKPTFWYDYMKSQDDSDTTVVTWLPQLPFDTKSTFQIAAKAYELLVIASLSELTLSLLRRQLLKARLPMGLLMAGYRVGSLPYIFSSQFFTGALRKAHEPSVSCPVTVGQESNSRSMRTSRWFRVFLGFIVLLNTSLALLSGPASAILIVPDEGWFPYPNAFQGFKQPFYFGLPADVTWPAFLDTREMEILSRLDGCQLSDGWLSYWCPTASFPDLSNWVASWLSHGTAFETKIPKIDALIKPNSPSASSRSRKAYMSHQLTLSTDGNRTVSTMVSLVSFLTMARLLDPELAIGIHHRNQRIDRPAFHVVEPDIANDDGSRTAVHVWFAFPFATAYRSQFRTAVFPCTIVAHWAPSSLEFTWSDAELRSNVSSWISETGKTRKIIEDLKEKDAKATTIKFDKMFLDLILPNMTLEIADDTAFGQRHPLLMAMELPVIVRDMPSGLMYDLRENTGWGPVVNQMRFNFEHILAAIVTTALARLNSLSENTFVQDWNATTLSLIEMDSPSYSEHFTADDNRRLSRTHPLQFIWEPGNVTFLYNGSTEGAPSDRYEWGLYRDGFQSPSEYLDMLESYTKFEFEAERYGFGTGLRGNSRYFAFTVVFVYLVIILLYSMYITFSPLFLKEPVPTIRAWGDLGELFLLAWNSKPTEDERLGRSGIKMESSKDWAVEVGIRADEEGRVRLATVCDGGELLKKEVRYR</sequence>
<dbReference type="GeneID" id="18256977"/>
<keyword evidence="1" id="KW-0812">Transmembrane</keyword>
<dbReference type="OrthoDB" id="4586478at2759"/>
<feature type="transmembrane region" description="Helical" evidence="1">
    <location>
        <begin position="662"/>
        <end position="681"/>
    </location>
</feature>
<gene>
    <name evidence="2" type="ORF">CTHT_0029390</name>
</gene>
<dbReference type="eggNOG" id="ENOG502RKK7">
    <property type="taxonomic scope" value="Eukaryota"/>
</dbReference>
<dbReference type="Proteomes" id="UP000008066">
    <property type="component" value="Unassembled WGS sequence"/>
</dbReference>
<evidence type="ECO:0000256" key="1">
    <source>
        <dbReference type="SAM" id="Phobius"/>
    </source>
</evidence>
<proteinExistence type="predicted"/>
<accession>G0S851</accession>
<dbReference type="RefSeq" id="XP_006693394.1">
    <property type="nucleotide sequence ID" value="XM_006693331.1"/>
</dbReference>
<keyword evidence="1" id="KW-1133">Transmembrane helix</keyword>
<keyword evidence="1" id="KW-0472">Membrane</keyword>
<evidence type="ECO:0000313" key="3">
    <source>
        <dbReference type="Proteomes" id="UP000008066"/>
    </source>
</evidence>
<reference evidence="2 3" key="1">
    <citation type="journal article" date="2011" name="Cell">
        <title>Insight into structure and assembly of the nuclear pore complex by utilizing the genome of a eukaryotic thermophile.</title>
        <authorList>
            <person name="Amlacher S."/>
            <person name="Sarges P."/>
            <person name="Flemming D."/>
            <person name="van Noort V."/>
            <person name="Kunze R."/>
            <person name="Devos D.P."/>
            <person name="Arumugam M."/>
            <person name="Bork P."/>
            <person name="Hurt E."/>
        </authorList>
    </citation>
    <scope>NUCLEOTIDE SEQUENCE [LARGE SCALE GENOMIC DNA]</scope>
    <source>
        <strain evidence="3">DSM 1495 / CBS 144.50 / IMI 039719</strain>
    </source>
</reference>
<dbReference type="KEGG" id="cthr:CTHT_0029390"/>
<feature type="transmembrane region" description="Helical" evidence="1">
    <location>
        <begin position="192"/>
        <end position="217"/>
    </location>
</feature>
<dbReference type="STRING" id="759272.G0S851"/>
<organism evidence="3">
    <name type="scientific">Chaetomium thermophilum (strain DSM 1495 / CBS 144.50 / IMI 039719)</name>
    <name type="common">Thermochaetoides thermophila</name>
    <dbReference type="NCBI Taxonomy" id="759272"/>
    <lineage>
        <taxon>Eukaryota</taxon>
        <taxon>Fungi</taxon>
        <taxon>Dikarya</taxon>
        <taxon>Ascomycota</taxon>
        <taxon>Pezizomycotina</taxon>
        <taxon>Sordariomycetes</taxon>
        <taxon>Sordariomycetidae</taxon>
        <taxon>Sordariales</taxon>
        <taxon>Chaetomiaceae</taxon>
        <taxon>Thermochaetoides</taxon>
    </lineage>
</organism>
<name>G0S851_CHATD</name>
<dbReference type="EMBL" id="GL988041">
    <property type="protein sequence ID" value="EGS21098.1"/>
    <property type="molecule type" value="Genomic_DNA"/>
</dbReference>
<keyword evidence="3" id="KW-1185">Reference proteome</keyword>
<protein>
    <submittedName>
        <fullName evidence="2">Uncharacterized protein</fullName>
    </submittedName>
</protein>